<comment type="caution">
    <text evidence="1">The sequence shown here is derived from an EMBL/GenBank/DDBJ whole genome shotgun (WGS) entry which is preliminary data.</text>
</comment>
<organism evidence="1 2">
    <name type="scientific">Aureibacter tunicatorum</name>
    <dbReference type="NCBI Taxonomy" id="866807"/>
    <lineage>
        <taxon>Bacteria</taxon>
        <taxon>Pseudomonadati</taxon>
        <taxon>Bacteroidota</taxon>
        <taxon>Cytophagia</taxon>
        <taxon>Cytophagales</taxon>
        <taxon>Persicobacteraceae</taxon>
        <taxon>Aureibacter</taxon>
    </lineage>
</organism>
<dbReference type="RefSeq" id="WP_309939803.1">
    <property type="nucleotide sequence ID" value="NZ_AP025305.1"/>
</dbReference>
<gene>
    <name evidence="1" type="ORF">HNQ88_003037</name>
</gene>
<dbReference type="AlphaFoldDB" id="A0AAE3XR99"/>
<evidence type="ECO:0000313" key="1">
    <source>
        <dbReference type="EMBL" id="MDR6239989.1"/>
    </source>
</evidence>
<evidence type="ECO:0000313" key="2">
    <source>
        <dbReference type="Proteomes" id="UP001185092"/>
    </source>
</evidence>
<protein>
    <submittedName>
        <fullName evidence="1">Uncharacterized protein</fullName>
    </submittedName>
</protein>
<sequence length="220" mass="25496">MYISILLTLLSCRGEKEKNLNSGIQNKEIEIGQKLITEISEEERNFWAYDTLLFKEYTSSYGNKIQLKGSQSRDLYRISTKSKKGFNKNFDLTKNSYIASHSSILWDNDNYLFVRYGCGSPCWGGKILSLNNNQGTRDYKMYLFVDSVKNIIVYPEDGEYLVLENFAINKRSKVKFEFCQKSPTIYNLIDTIYSTSNKSVTVKYISNDCDKTKIKDINLN</sequence>
<keyword evidence="2" id="KW-1185">Reference proteome</keyword>
<dbReference type="Proteomes" id="UP001185092">
    <property type="component" value="Unassembled WGS sequence"/>
</dbReference>
<dbReference type="EMBL" id="JAVDQD010000003">
    <property type="protein sequence ID" value="MDR6239989.1"/>
    <property type="molecule type" value="Genomic_DNA"/>
</dbReference>
<accession>A0AAE3XR99</accession>
<proteinExistence type="predicted"/>
<name>A0AAE3XR99_9BACT</name>
<reference evidence="1" key="1">
    <citation type="submission" date="2023-07" db="EMBL/GenBank/DDBJ databases">
        <title>Genomic Encyclopedia of Type Strains, Phase IV (KMG-IV): sequencing the most valuable type-strain genomes for metagenomic binning, comparative biology and taxonomic classification.</title>
        <authorList>
            <person name="Goeker M."/>
        </authorList>
    </citation>
    <scope>NUCLEOTIDE SEQUENCE</scope>
    <source>
        <strain evidence="1">DSM 26174</strain>
    </source>
</reference>